<organism evidence="6 7">
    <name type="scientific">Olivibacter oleidegradans</name>
    <dbReference type="NCBI Taxonomy" id="760123"/>
    <lineage>
        <taxon>Bacteria</taxon>
        <taxon>Pseudomonadati</taxon>
        <taxon>Bacteroidota</taxon>
        <taxon>Sphingobacteriia</taxon>
        <taxon>Sphingobacteriales</taxon>
        <taxon>Sphingobacteriaceae</taxon>
        <taxon>Olivibacter</taxon>
    </lineage>
</organism>
<dbReference type="PRINTS" id="PR00092">
    <property type="entry name" value="TYROSINASE"/>
</dbReference>
<name>A0ABV6HFH7_9SPHI</name>
<evidence type="ECO:0000313" key="7">
    <source>
        <dbReference type="Proteomes" id="UP001589774"/>
    </source>
</evidence>
<gene>
    <name evidence="6" type="ORF">ACFFI0_01220</name>
</gene>
<dbReference type="InterPro" id="IPR002227">
    <property type="entry name" value="Tyrosinase_Cu-bd"/>
</dbReference>
<evidence type="ECO:0000256" key="3">
    <source>
        <dbReference type="ARBA" id="ARBA00023008"/>
    </source>
</evidence>
<dbReference type="PANTHER" id="PTHR11474:SF126">
    <property type="entry name" value="TYROSINASE-LIKE PROTEIN TYR-1-RELATED"/>
    <property type="match status" value="1"/>
</dbReference>
<dbReference type="PROSITE" id="PS00498">
    <property type="entry name" value="TYROSINASE_2"/>
    <property type="match status" value="1"/>
</dbReference>
<evidence type="ECO:0000313" key="6">
    <source>
        <dbReference type="EMBL" id="MFC0316900.1"/>
    </source>
</evidence>
<dbReference type="SUPFAM" id="SSF48056">
    <property type="entry name" value="Di-copper centre-containing domain"/>
    <property type="match status" value="1"/>
</dbReference>
<dbReference type="PROSITE" id="PS00497">
    <property type="entry name" value="TYROSINASE_1"/>
    <property type="match status" value="1"/>
</dbReference>
<feature type="domain" description="Tyrosinase copper-binding" evidence="5">
    <location>
        <begin position="296"/>
        <end position="307"/>
    </location>
</feature>
<dbReference type="PROSITE" id="PS00210">
    <property type="entry name" value="HEMOCYANIN_2"/>
    <property type="match status" value="1"/>
</dbReference>
<accession>A0ABV6HFH7</accession>
<dbReference type="EMBL" id="JBHLWO010000001">
    <property type="protein sequence ID" value="MFC0316900.1"/>
    <property type="molecule type" value="Genomic_DNA"/>
</dbReference>
<dbReference type="InterPro" id="IPR016024">
    <property type="entry name" value="ARM-type_fold"/>
</dbReference>
<dbReference type="InterPro" id="IPR013788">
    <property type="entry name" value="Hemocyanin/hexamerin"/>
</dbReference>
<keyword evidence="7" id="KW-1185">Reference proteome</keyword>
<dbReference type="Gene3D" id="1.10.1280.10">
    <property type="entry name" value="Di-copper center containing domain from catechol oxidase"/>
    <property type="match status" value="1"/>
</dbReference>
<evidence type="ECO:0000256" key="2">
    <source>
        <dbReference type="ARBA" id="ARBA00022723"/>
    </source>
</evidence>
<proteinExistence type="inferred from homology"/>
<dbReference type="PANTHER" id="PTHR11474">
    <property type="entry name" value="TYROSINASE FAMILY MEMBER"/>
    <property type="match status" value="1"/>
</dbReference>
<dbReference type="SUPFAM" id="SSF48371">
    <property type="entry name" value="ARM repeat"/>
    <property type="match status" value="1"/>
</dbReference>
<reference evidence="6 7" key="1">
    <citation type="submission" date="2024-09" db="EMBL/GenBank/DDBJ databases">
        <authorList>
            <person name="Sun Q."/>
            <person name="Mori K."/>
        </authorList>
    </citation>
    <scope>NUCLEOTIDE SEQUENCE [LARGE SCALE GENOMIC DNA]</scope>
    <source>
        <strain evidence="6 7">CCM 7765</strain>
    </source>
</reference>
<dbReference type="InterPro" id="IPR050316">
    <property type="entry name" value="Tyrosinase/Hemocyanin"/>
</dbReference>
<evidence type="ECO:0000259" key="4">
    <source>
        <dbReference type="PROSITE" id="PS00497"/>
    </source>
</evidence>
<dbReference type="InterPro" id="IPR011989">
    <property type="entry name" value="ARM-like"/>
</dbReference>
<dbReference type="RefSeq" id="WP_149104996.1">
    <property type="nucleotide sequence ID" value="NZ_JBHLWO010000001.1"/>
</dbReference>
<comment type="caution">
    <text evidence="6">The sequence shown here is derived from an EMBL/GenBank/DDBJ whole genome shotgun (WGS) entry which is preliminary data.</text>
</comment>
<keyword evidence="2" id="KW-0479">Metal-binding</keyword>
<sequence>MILEFAINGKKQGPFYVGYTPAQCTLRLSDGVPGGLPVTIVLSNNDPLTGGQLVFYPDLSSPVSETLTLQVPGDGATVSYYIAGKPDVPSTQYNDAAINFKHNDQSVRIIKFTVRVRKNANSLTTIERDKFLNAFVNVLLSGNYQSFLDMHNEAANSQIHNRAAFLPWHRMYLLDLERHLHEFDKSVMIPYWDFQAPAPNVFTLDFMGVPTSSTVGELQFSVNNPLNNWYINNLPPLARIPRFNAQQSRANVEARSTTLGRLPGFRQFASMEGNPHGSAHTSFTGPVNFAPTAPRDPLFFMIHANVDRIWAEWQSLGTGNTLYDSTNINAYSPETNRSPNPRIGDYLDDTMWPWNGVTGGQRPPTAPGGPFIASVFTNYPGPTPKVIDTIDYQGRLTNKSLYFDYDAIHFVNTVVPQNISAMSTEKAGAAESLKADIKKAKDQNRRALESFLKSTDTNDLMAFLNNMDMLTDPESIKKAIEILRNRKNETGIRVLALVKLLEAISLDENLIKYVLSLLTDKREPLDLRKEALRTIETMSFTSPVFPALQPEIIQAFRGLINDYDHEIRRDAIAYLAKSNDEFLQRTLINGLQNHEEAVVSEEMAVHFLGYDIHAGIYPLLQKIVKTSSNDNSRAEALYLLAGDPQAKELSRSVFSDRKELFDVRKNSLLALKQQSPEDFLELAQKAVLDGDESENIRAISFNVLSHHWAVSGKPDEKFLDQVKKDLPNLPKELAAGITSFLENRDEEPER</sequence>
<comment type="similarity">
    <text evidence="1">Belongs to the tyrosinase family.</text>
</comment>
<dbReference type="Pfam" id="PF00264">
    <property type="entry name" value="Tyrosinase"/>
    <property type="match status" value="1"/>
</dbReference>
<feature type="domain" description="Tyrosinase copper-binding" evidence="4">
    <location>
        <begin position="160"/>
        <end position="177"/>
    </location>
</feature>
<keyword evidence="3" id="KW-0186">Copper</keyword>
<dbReference type="Gene3D" id="1.25.10.10">
    <property type="entry name" value="Leucine-rich Repeat Variant"/>
    <property type="match status" value="1"/>
</dbReference>
<evidence type="ECO:0000259" key="5">
    <source>
        <dbReference type="PROSITE" id="PS00498"/>
    </source>
</evidence>
<protein>
    <submittedName>
        <fullName evidence="6">Tyrosinase family protein</fullName>
    </submittedName>
</protein>
<dbReference type="InterPro" id="IPR008922">
    <property type="entry name" value="Di-copper_centre_dom_sf"/>
</dbReference>
<evidence type="ECO:0000256" key="1">
    <source>
        <dbReference type="ARBA" id="ARBA00009928"/>
    </source>
</evidence>
<dbReference type="Proteomes" id="UP001589774">
    <property type="component" value="Unassembled WGS sequence"/>
</dbReference>